<dbReference type="SMART" id="SM00648">
    <property type="entry name" value="SWAP"/>
    <property type="match status" value="2"/>
</dbReference>
<dbReference type="OMA" id="MEWERVA"/>
<name>A0A7J6TJA7_PEROL</name>
<reference evidence="2 3" key="1">
    <citation type="submission" date="2020-04" db="EMBL/GenBank/DDBJ databases">
        <title>Perkinsus olseni comparative genomics.</title>
        <authorList>
            <person name="Bogema D.R."/>
        </authorList>
    </citation>
    <scope>NUCLEOTIDE SEQUENCE [LARGE SCALE GENOMIC DNA]</scope>
    <source>
        <strain evidence="2 3">ATCC PRA-207</strain>
    </source>
</reference>
<dbReference type="EMBL" id="JABANO010010660">
    <property type="protein sequence ID" value="KAF4744762.1"/>
    <property type="molecule type" value="Genomic_DNA"/>
</dbReference>
<evidence type="ECO:0000313" key="3">
    <source>
        <dbReference type="Proteomes" id="UP000553632"/>
    </source>
</evidence>
<dbReference type="GO" id="GO:0003723">
    <property type="term" value="F:RNA binding"/>
    <property type="evidence" value="ECO:0007669"/>
    <property type="project" value="InterPro"/>
</dbReference>
<comment type="caution">
    <text evidence="2">The sequence shown here is derived from an EMBL/GenBank/DDBJ whole genome shotgun (WGS) entry which is preliminary data.</text>
</comment>
<protein>
    <submittedName>
        <fullName evidence="2">Splicing factor 3a, subunit 1</fullName>
    </submittedName>
</protein>
<dbReference type="SUPFAM" id="SSF109905">
    <property type="entry name" value="Surp module (SWAP domain)"/>
    <property type="match status" value="3"/>
</dbReference>
<dbReference type="InterPro" id="IPR045146">
    <property type="entry name" value="SF3A1"/>
</dbReference>
<proteinExistence type="predicted"/>
<dbReference type="GO" id="GO:0071004">
    <property type="term" value="C:U2-type prespliceosome"/>
    <property type="evidence" value="ECO:0007669"/>
    <property type="project" value="TreeGrafter"/>
</dbReference>
<dbReference type="GO" id="GO:0005686">
    <property type="term" value="C:U2 snRNP"/>
    <property type="evidence" value="ECO:0007669"/>
    <property type="project" value="TreeGrafter"/>
</dbReference>
<dbReference type="GO" id="GO:0000381">
    <property type="term" value="P:regulation of alternative mRNA splicing, via spliceosome"/>
    <property type="evidence" value="ECO:0007669"/>
    <property type="project" value="TreeGrafter"/>
</dbReference>
<dbReference type="InterPro" id="IPR035967">
    <property type="entry name" value="SWAP/Surp_sf"/>
</dbReference>
<dbReference type="FunFam" id="1.10.10.790:FF:000002">
    <property type="entry name" value="Splicing factor 3A subunit 1"/>
    <property type="match status" value="1"/>
</dbReference>
<keyword evidence="3" id="KW-1185">Reference proteome</keyword>
<dbReference type="GO" id="GO:0045292">
    <property type="term" value="P:mRNA cis splicing, via spliceosome"/>
    <property type="evidence" value="ECO:0007669"/>
    <property type="project" value="InterPro"/>
</dbReference>
<dbReference type="Proteomes" id="UP000553632">
    <property type="component" value="Unassembled WGS sequence"/>
</dbReference>
<dbReference type="Pfam" id="PF01805">
    <property type="entry name" value="Surp"/>
    <property type="match status" value="2"/>
</dbReference>
<dbReference type="InterPro" id="IPR000061">
    <property type="entry name" value="Surp"/>
</dbReference>
<feature type="non-terminal residue" evidence="2">
    <location>
        <position position="304"/>
    </location>
</feature>
<feature type="domain" description="SURP motif" evidence="1">
    <location>
        <begin position="201"/>
        <end position="265"/>
    </location>
</feature>
<dbReference type="PANTHER" id="PTHR15316:SF1">
    <property type="entry name" value="SPLICING FACTOR 3A SUBUNIT 1"/>
    <property type="match status" value="1"/>
</dbReference>
<feature type="domain" description="SURP motif" evidence="1">
    <location>
        <begin position="66"/>
        <end position="108"/>
    </location>
</feature>
<dbReference type="PROSITE" id="PS50128">
    <property type="entry name" value="SURP"/>
    <property type="match status" value="2"/>
</dbReference>
<dbReference type="Gene3D" id="1.10.10.790">
    <property type="entry name" value="Surp module"/>
    <property type="match status" value="2"/>
</dbReference>
<evidence type="ECO:0000313" key="2">
    <source>
        <dbReference type="EMBL" id="KAF4744762.1"/>
    </source>
</evidence>
<dbReference type="PANTHER" id="PTHR15316">
    <property type="entry name" value="SPLICEOSOME ASSOCIATED PROTEIN 114/SWAP SPLICING FACTOR-RELATED"/>
    <property type="match status" value="1"/>
</dbReference>
<dbReference type="GO" id="GO:0071013">
    <property type="term" value="C:catalytic step 2 spliceosome"/>
    <property type="evidence" value="ECO:0007669"/>
    <property type="project" value="TreeGrafter"/>
</dbReference>
<accession>A0A7J6TJA7</accession>
<organism evidence="2 3">
    <name type="scientific">Perkinsus olseni</name>
    <name type="common">Perkinsus atlanticus</name>
    <dbReference type="NCBI Taxonomy" id="32597"/>
    <lineage>
        <taxon>Eukaryota</taxon>
        <taxon>Sar</taxon>
        <taxon>Alveolata</taxon>
        <taxon>Perkinsozoa</taxon>
        <taxon>Perkinsea</taxon>
        <taxon>Perkinsida</taxon>
        <taxon>Perkinsidae</taxon>
        <taxon>Perkinsus</taxon>
    </lineage>
</organism>
<evidence type="ECO:0000259" key="1">
    <source>
        <dbReference type="PROSITE" id="PS50128"/>
    </source>
</evidence>
<gene>
    <name evidence="2" type="primary">SF3A1_5</name>
    <name evidence="2" type="ORF">FOZ63_033848</name>
</gene>
<dbReference type="AlphaFoldDB" id="A0A7J6TJA7"/>
<sequence>MSSSAAVQSAARAAMELAKGNRGASRAGRSDLVRAWLIVNSGRVGRAGAQQNDALLIYPPADIKSVIDKTAEFVAKHGDEFERRVMVQQAKQAKFAFLTPGNPYRRYYEHRVAELRGGVQGESGPAMPKELEDYKKQEGGKEEVSVLLSVPECPSKCEEEKRRKREERKMLMDGLAKEVKPPPPDVYTVDHPFIAPIDMDVIKITAQFTAKNGNRFLQDTRVLRNCKIPLGQSCYGLQHHGLAARESRNPQFDFVKPNHPLFGYFQALVDSYTRALLPPPDDLERLKAYSQNKSAVVDRVMGRF</sequence>